<keyword evidence="3 8" id="KW-0812">Transmembrane</keyword>
<protein>
    <submittedName>
        <fullName evidence="11">Protein RIC-3-like</fullName>
    </submittedName>
</protein>
<dbReference type="Proteomes" id="UP000186698">
    <property type="component" value="Chromosome 4L"/>
</dbReference>
<name>A0A8J1MUT8_XENLA</name>
<keyword evidence="5 8" id="KW-1133">Transmembrane helix</keyword>
<evidence type="ECO:0000256" key="1">
    <source>
        <dbReference type="ARBA" id="ARBA00004586"/>
    </source>
</evidence>
<dbReference type="CTD" id="108713431"/>
<keyword evidence="10" id="KW-1185">Reference proteome</keyword>
<evidence type="ECO:0000256" key="3">
    <source>
        <dbReference type="ARBA" id="ARBA00022692"/>
    </source>
</evidence>
<evidence type="ECO:0000256" key="2">
    <source>
        <dbReference type="ARBA" id="ARBA00008538"/>
    </source>
</evidence>
<dbReference type="GO" id="GO:0043005">
    <property type="term" value="C:neuron projection"/>
    <property type="evidence" value="ECO:0000318"/>
    <property type="project" value="GO_Central"/>
</dbReference>
<evidence type="ECO:0000256" key="8">
    <source>
        <dbReference type="SAM" id="Phobius"/>
    </source>
</evidence>
<evidence type="ECO:0000256" key="6">
    <source>
        <dbReference type="ARBA" id="ARBA00023136"/>
    </source>
</evidence>
<dbReference type="RefSeq" id="XP_041445619.1">
    <property type="nucleotide sequence ID" value="XM_041589685.1"/>
</dbReference>
<accession>A0A8J1MUT8</accession>
<dbReference type="GeneID" id="108713431"/>
<feature type="transmembrane region" description="Helical" evidence="8">
    <location>
        <begin position="112"/>
        <end position="133"/>
    </location>
</feature>
<evidence type="ECO:0000256" key="5">
    <source>
        <dbReference type="ARBA" id="ARBA00022989"/>
    </source>
</evidence>
<gene>
    <name evidence="11" type="primary">LOC108713431</name>
</gene>
<feature type="compositionally biased region" description="Polar residues" evidence="7">
    <location>
        <begin position="57"/>
        <end position="67"/>
    </location>
</feature>
<evidence type="ECO:0000259" key="9">
    <source>
        <dbReference type="Pfam" id="PF15361"/>
    </source>
</evidence>
<dbReference type="GO" id="GO:0043025">
    <property type="term" value="C:neuronal cell body"/>
    <property type="evidence" value="ECO:0000318"/>
    <property type="project" value="GO_Central"/>
</dbReference>
<dbReference type="PANTHER" id="PTHR21723">
    <property type="entry name" value="RESISTANCE TO INHIBITORS OF CHOLINESTERASE PROTEIN 3 RIC3"/>
    <property type="match status" value="1"/>
</dbReference>
<organism evidence="10 11">
    <name type="scientific">Xenopus laevis</name>
    <name type="common">African clawed frog</name>
    <dbReference type="NCBI Taxonomy" id="8355"/>
    <lineage>
        <taxon>Eukaryota</taxon>
        <taxon>Metazoa</taxon>
        <taxon>Chordata</taxon>
        <taxon>Craniata</taxon>
        <taxon>Vertebrata</taxon>
        <taxon>Euteleostomi</taxon>
        <taxon>Amphibia</taxon>
        <taxon>Batrachia</taxon>
        <taxon>Anura</taxon>
        <taxon>Pipoidea</taxon>
        <taxon>Pipidae</taxon>
        <taxon>Xenopodinae</taxon>
        <taxon>Xenopus</taxon>
        <taxon>Xenopus</taxon>
    </lineage>
</organism>
<evidence type="ECO:0000313" key="10">
    <source>
        <dbReference type="Proteomes" id="UP000186698"/>
    </source>
</evidence>
<dbReference type="Pfam" id="PF15361">
    <property type="entry name" value="RIC3"/>
    <property type="match status" value="1"/>
</dbReference>
<evidence type="ECO:0000256" key="7">
    <source>
        <dbReference type="SAM" id="MobiDB-lite"/>
    </source>
</evidence>
<dbReference type="GO" id="GO:0007271">
    <property type="term" value="P:synaptic transmission, cholinergic"/>
    <property type="evidence" value="ECO:0000318"/>
    <property type="project" value="GO_Central"/>
</dbReference>
<dbReference type="AlphaFoldDB" id="A0A8J1MUT8"/>
<dbReference type="InterPro" id="IPR032763">
    <property type="entry name" value="RIC3_N"/>
</dbReference>
<evidence type="ECO:0000313" key="11">
    <source>
        <dbReference type="RefSeq" id="XP_041445619.1"/>
    </source>
</evidence>
<dbReference type="OrthoDB" id="9938788at2759"/>
<evidence type="ECO:0000256" key="4">
    <source>
        <dbReference type="ARBA" id="ARBA00022824"/>
    </source>
</evidence>
<dbReference type="GO" id="GO:0005789">
    <property type="term" value="C:endoplasmic reticulum membrane"/>
    <property type="evidence" value="ECO:0007669"/>
    <property type="project" value="UniProtKB-SubCell"/>
</dbReference>
<dbReference type="GO" id="GO:0034394">
    <property type="term" value="P:protein localization to cell surface"/>
    <property type="evidence" value="ECO:0000318"/>
    <property type="project" value="GO_Central"/>
</dbReference>
<keyword evidence="4" id="KW-0256">Endoplasmic reticulum</keyword>
<comment type="similarity">
    <text evidence="2">Belongs to the ric-3 family.</text>
</comment>
<dbReference type="InterPro" id="IPR026160">
    <property type="entry name" value="Ric3"/>
</dbReference>
<keyword evidence="6 8" id="KW-0472">Membrane</keyword>
<dbReference type="PANTHER" id="PTHR21723:SF3">
    <property type="entry name" value="PROTEIN RIC-3"/>
    <property type="match status" value="1"/>
</dbReference>
<feature type="region of interest" description="Disordered" evidence="7">
    <location>
        <begin position="57"/>
        <end position="106"/>
    </location>
</feature>
<feature type="transmembrane region" description="Helical" evidence="8">
    <location>
        <begin position="27"/>
        <end position="44"/>
    </location>
</feature>
<reference evidence="11" key="1">
    <citation type="submission" date="2025-08" db="UniProtKB">
        <authorList>
            <consortium name="RefSeq"/>
        </authorList>
    </citation>
    <scope>IDENTIFICATION</scope>
    <source>
        <strain evidence="11">J_2021</strain>
        <tissue evidence="11">Erythrocytes</tissue>
    </source>
</reference>
<dbReference type="GO" id="GO:0045202">
    <property type="term" value="C:synapse"/>
    <property type="evidence" value="ECO:0007669"/>
    <property type="project" value="GOC"/>
</dbReference>
<comment type="subcellular location">
    <subcellularLocation>
        <location evidence="1">Endoplasmic reticulum membrane</location>
    </subcellularLocation>
</comment>
<dbReference type="KEGG" id="xla:108713431"/>
<feature type="compositionally biased region" description="Gly residues" evidence="7">
    <location>
        <begin position="96"/>
        <end position="106"/>
    </location>
</feature>
<proteinExistence type="inferred from homology"/>
<sequence length="327" mass="35733">MQQLPVILSCLTSSSVAADKMSLSTVQKVVLLSCLVLCVSLLLPRASISRGKQSAQEGNSGLFQASGQHLKPTDGRSGGGHFSRSHGAEVMPKSKGGAGGGGGGGGGTRPSLVGQIIPIYGFGILLYILYILFKLSSKGKNTKLEPNTQSVANRNLKKKINYYELSQLQDKLKETEEAMEKIISRLGPNCESADNMSSNEEIHLLQGLEEITRVMKEGKFLDGITPEKEAEEAPYMQDWEGYPEETYPVYDPSDCKQTQQTILVDFSVLNQMSVEQTAEQMGYDEDDDQEYAAENVEPSCNDSLEVGHVTVSAQNKTPIIYGIRRRK</sequence>
<feature type="domain" description="Resistance to inhibitors of cholinesterase protein 3 N-terminal" evidence="9">
    <location>
        <begin position="35"/>
        <end position="184"/>
    </location>
</feature>